<evidence type="ECO:0000256" key="4">
    <source>
        <dbReference type="RuleBase" id="RU003345"/>
    </source>
</evidence>
<dbReference type="HOGENOM" id="CLU_005391_1_0_0"/>
<comment type="similarity">
    <text evidence="1 4">Belongs to the aldehyde dehydrogenase family.</text>
</comment>
<dbReference type="PANTHER" id="PTHR11699">
    <property type="entry name" value="ALDEHYDE DEHYDROGENASE-RELATED"/>
    <property type="match status" value="1"/>
</dbReference>
<dbReference type="PROSITE" id="PS00687">
    <property type="entry name" value="ALDEHYDE_DEHYDR_GLU"/>
    <property type="match status" value="1"/>
</dbReference>
<dbReference type="KEGG" id="mhd:Marky_0914"/>
<gene>
    <name evidence="7" type="ordered locus">Marky_0914</name>
</gene>
<dbReference type="InterPro" id="IPR016162">
    <property type="entry name" value="Ald_DH_N"/>
</dbReference>
<feature type="region of interest" description="Disordered" evidence="5">
    <location>
        <begin position="1"/>
        <end position="27"/>
    </location>
</feature>
<feature type="domain" description="Aldehyde dehydrogenase" evidence="6">
    <location>
        <begin position="12"/>
        <end position="470"/>
    </location>
</feature>
<keyword evidence="2 4" id="KW-0560">Oxidoreductase</keyword>
<dbReference type="InterPro" id="IPR016161">
    <property type="entry name" value="Ald_DH/histidinol_DH"/>
</dbReference>
<accession>F2NQD3</accession>
<keyword evidence="8" id="KW-1185">Reference proteome</keyword>
<dbReference type="Pfam" id="PF00171">
    <property type="entry name" value="Aldedh"/>
    <property type="match status" value="1"/>
</dbReference>
<dbReference type="Gene3D" id="3.40.309.10">
    <property type="entry name" value="Aldehyde Dehydrogenase, Chain A, domain 2"/>
    <property type="match status" value="1"/>
</dbReference>
<dbReference type="Proteomes" id="UP000007030">
    <property type="component" value="Chromosome"/>
</dbReference>
<sequence length="541" mass="58849">MRSSAHAAPREGHLTVTSPADGRTLGEVPITPLPEVAAAAERAARAFADWRRTPLETRLGRLRRLRRALIQHRHEIAELVALEQGKPLTEALLLELIPALDTLSYLIHHAPRLAESPAAPPHNPFFQGRRAHYRFKPYGPWAVITPWNYPFAIPFVQLISLAITGNVALLKPSPYTPLTAQKIAQLFQEAGFPPNWVQLIQGGAAQAEALITHPEVRGVLFTGSSATGRKVMALAAQGPKKVLLELGGKDAAIVLDDVNLELSARGIAWAATMNAGQTCAAIERVYVQERIYPGFTERLQAELEALRVGHPLAPGVDVGPLIAPFQVEKVARLVEAARAQGGQVRTGGRRLEALGPHYYAPTLVANPPAETPFMCEEAFGPVVGVVPVRDEVEAVRAVNASPYGLTASLWTQSSRRAQALAPQLDVGVVTVNHHADTYAEAAGAWGGVKGSGFGRTHGPFGLLELVQLQYISEAYPRAPALWWYPYTERLHRVIDATLILVGEPGLSRKLLAAVRLFPHLGYLARRLPLHRVLPALLRYAR</sequence>
<evidence type="ECO:0000256" key="3">
    <source>
        <dbReference type="PROSITE-ProRule" id="PRU10007"/>
    </source>
</evidence>
<reference evidence="7 8" key="1">
    <citation type="journal article" date="2012" name="Stand. Genomic Sci.">
        <title>Complete genome sequence of the aerobic, heterotroph Marinithermus hydrothermalis type strain (T1(T)) from a deep-sea hydrothermal vent chimney.</title>
        <authorList>
            <person name="Copeland A."/>
            <person name="Gu W."/>
            <person name="Yasawong M."/>
            <person name="Lapidus A."/>
            <person name="Lucas S."/>
            <person name="Deshpande S."/>
            <person name="Pagani I."/>
            <person name="Tapia R."/>
            <person name="Cheng J.F."/>
            <person name="Goodwin L.A."/>
            <person name="Pitluck S."/>
            <person name="Liolios K."/>
            <person name="Ivanova N."/>
            <person name="Mavromatis K."/>
            <person name="Mikhailova N."/>
            <person name="Pati A."/>
            <person name="Chen A."/>
            <person name="Palaniappan K."/>
            <person name="Land M."/>
            <person name="Pan C."/>
            <person name="Brambilla E.M."/>
            <person name="Rohde M."/>
            <person name="Tindall B.J."/>
            <person name="Sikorski J."/>
            <person name="Goker M."/>
            <person name="Detter J.C."/>
            <person name="Bristow J."/>
            <person name="Eisen J.A."/>
            <person name="Markowitz V."/>
            <person name="Hugenholtz P."/>
            <person name="Kyrpides N.C."/>
            <person name="Klenk H.P."/>
            <person name="Woyke T."/>
        </authorList>
    </citation>
    <scope>NUCLEOTIDE SEQUENCE [LARGE SCALE GENOMIC DNA]</scope>
    <source>
        <strain evidence="8">DSM 14884 / JCM 11576 / T1</strain>
    </source>
</reference>
<evidence type="ECO:0000256" key="2">
    <source>
        <dbReference type="ARBA" id="ARBA00023002"/>
    </source>
</evidence>
<organism evidence="7 8">
    <name type="scientific">Marinithermus hydrothermalis (strain DSM 14884 / JCM 11576 / T1)</name>
    <dbReference type="NCBI Taxonomy" id="869210"/>
    <lineage>
        <taxon>Bacteria</taxon>
        <taxon>Thermotogati</taxon>
        <taxon>Deinococcota</taxon>
        <taxon>Deinococci</taxon>
        <taxon>Thermales</taxon>
        <taxon>Thermaceae</taxon>
        <taxon>Marinithermus</taxon>
    </lineage>
</organism>
<dbReference type="RefSeq" id="WP_013703710.1">
    <property type="nucleotide sequence ID" value="NC_015387.1"/>
</dbReference>
<evidence type="ECO:0000313" key="8">
    <source>
        <dbReference type="Proteomes" id="UP000007030"/>
    </source>
</evidence>
<evidence type="ECO:0000256" key="5">
    <source>
        <dbReference type="SAM" id="MobiDB-lite"/>
    </source>
</evidence>
<protein>
    <submittedName>
        <fullName evidence="7">Aldehyde Dehydrogenase</fullName>
    </submittedName>
</protein>
<dbReference type="OrthoDB" id="23766at2"/>
<evidence type="ECO:0000256" key="1">
    <source>
        <dbReference type="ARBA" id="ARBA00009986"/>
    </source>
</evidence>
<dbReference type="eggNOG" id="COG1012">
    <property type="taxonomic scope" value="Bacteria"/>
</dbReference>
<feature type="active site" evidence="3">
    <location>
        <position position="245"/>
    </location>
</feature>
<evidence type="ECO:0000259" key="6">
    <source>
        <dbReference type="Pfam" id="PF00171"/>
    </source>
</evidence>
<proteinExistence type="inferred from homology"/>
<dbReference type="SUPFAM" id="SSF53720">
    <property type="entry name" value="ALDH-like"/>
    <property type="match status" value="1"/>
</dbReference>
<dbReference type="EMBL" id="CP002630">
    <property type="protein sequence ID" value="AEB11660.1"/>
    <property type="molecule type" value="Genomic_DNA"/>
</dbReference>
<dbReference type="InterPro" id="IPR029510">
    <property type="entry name" value="Ald_DH_CS_GLU"/>
</dbReference>
<dbReference type="Gene3D" id="3.40.605.10">
    <property type="entry name" value="Aldehyde Dehydrogenase, Chain A, domain 1"/>
    <property type="match status" value="1"/>
</dbReference>
<dbReference type="GO" id="GO:0016620">
    <property type="term" value="F:oxidoreductase activity, acting on the aldehyde or oxo group of donors, NAD or NADP as acceptor"/>
    <property type="evidence" value="ECO:0007669"/>
    <property type="project" value="InterPro"/>
</dbReference>
<name>F2NQD3_MARHT</name>
<dbReference type="InterPro" id="IPR015590">
    <property type="entry name" value="Aldehyde_DH_dom"/>
</dbReference>
<dbReference type="FunFam" id="3.40.309.10:FF:000009">
    <property type="entry name" value="Aldehyde dehydrogenase A"/>
    <property type="match status" value="1"/>
</dbReference>
<dbReference type="STRING" id="869210.Marky_0914"/>
<dbReference type="InterPro" id="IPR016163">
    <property type="entry name" value="Ald_DH_C"/>
</dbReference>
<dbReference type="AlphaFoldDB" id="F2NQD3"/>
<evidence type="ECO:0000313" key="7">
    <source>
        <dbReference type="EMBL" id="AEB11660.1"/>
    </source>
</evidence>